<dbReference type="EMBL" id="HBHU01001833">
    <property type="protein sequence ID" value="CAE0010408.1"/>
    <property type="molecule type" value="Transcribed_RNA"/>
</dbReference>
<protein>
    <recommendedName>
        <fullName evidence="2">TFA2 Winged helix domain-containing protein</fullName>
    </recommendedName>
</protein>
<dbReference type="InterPro" id="IPR016656">
    <property type="entry name" value="TFIIE-bsu"/>
</dbReference>
<dbReference type="InterPro" id="IPR040501">
    <property type="entry name" value="TFA2_Winged_2"/>
</dbReference>
<sequence>MSSKVSQLEKLKLDTAYFDELRRKSEKERVRRQAGAKKLKEEHKQKRLQREQQLKLEQQRREEKQRRQAKVSVEVTLSLKKVIDHLTKVKDLVPLDVIFKQLGCKGSKQKLLELLRKSPYAEVKEGTKPLLVKYKSKYDISSKTELEAFMTKLWRQPLGVDVVHGVSYDDVADSYKGCEEDIADLVSKGRFYVVVNPKTQKKQLFYPDSAPLPAKPLDNALLQVRRLLHMLCYSLPSVAERFCRCLGWKPVQISDFPFSLPLECMHFCTLAALERGQVRGRQT</sequence>
<dbReference type="GO" id="GO:0005673">
    <property type="term" value="C:transcription factor TFIIE complex"/>
    <property type="evidence" value="ECO:0007669"/>
    <property type="project" value="InterPro"/>
</dbReference>
<dbReference type="PANTHER" id="PTHR12716:SF8">
    <property type="entry name" value="TRANSCRIPTION INITIATION FACTOR IIE SUBUNIT BETA"/>
    <property type="match status" value="1"/>
</dbReference>
<reference evidence="3" key="1">
    <citation type="submission" date="2021-01" db="EMBL/GenBank/DDBJ databases">
        <authorList>
            <person name="Corre E."/>
            <person name="Pelletier E."/>
            <person name="Niang G."/>
            <person name="Scheremetjew M."/>
            <person name="Finn R."/>
            <person name="Kale V."/>
            <person name="Holt S."/>
            <person name="Cochrane G."/>
            <person name="Meng A."/>
            <person name="Brown T."/>
            <person name="Cohen L."/>
        </authorList>
    </citation>
    <scope>NUCLEOTIDE SEQUENCE</scope>
    <source>
        <strain evidence="3">RCC856</strain>
    </source>
</reference>
<evidence type="ECO:0000256" key="1">
    <source>
        <dbReference type="SAM" id="MobiDB-lite"/>
    </source>
</evidence>
<feature type="region of interest" description="Disordered" evidence="1">
    <location>
        <begin position="24"/>
        <end position="67"/>
    </location>
</feature>
<dbReference type="PANTHER" id="PTHR12716">
    <property type="entry name" value="TRANSCRIPTION INITIATION FACTOR IIE, BETA SUBUNIT"/>
    <property type="match status" value="1"/>
</dbReference>
<proteinExistence type="predicted"/>
<feature type="compositionally biased region" description="Basic and acidic residues" evidence="1">
    <location>
        <begin position="38"/>
        <end position="66"/>
    </location>
</feature>
<dbReference type="GO" id="GO:0006367">
    <property type="term" value="P:transcription initiation at RNA polymerase II promoter"/>
    <property type="evidence" value="ECO:0007669"/>
    <property type="project" value="InterPro"/>
</dbReference>
<evidence type="ECO:0000259" key="2">
    <source>
        <dbReference type="Pfam" id="PF18121"/>
    </source>
</evidence>
<gene>
    <name evidence="3" type="ORF">CLAU1311_LOCUS1175</name>
</gene>
<dbReference type="GO" id="GO:0001097">
    <property type="term" value="F:TFIIH-class transcription factor complex binding"/>
    <property type="evidence" value="ECO:0007669"/>
    <property type="project" value="TreeGrafter"/>
</dbReference>
<dbReference type="AlphaFoldDB" id="A0A7S3DZD3"/>
<feature type="domain" description="TFA2 Winged helix" evidence="2">
    <location>
        <begin position="157"/>
        <end position="208"/>
    </location>
</feature>
<accession>A0A7S3DZD3</accession>
<evidence type="ECO:0000313" key="3">
    <source>
        <dbReference type="EMBL" id="CAE0010408.1"/>
    </source>
</evidence>
<name>A0A7S3DZD3_9CHLO</name>
<organism evidence="3">
    <name type="scientific">Chloropicon laureae</name>
    <dbReference type="NCBI Taxonomy" id="464258"/>
    <lineage>
        <taxon>Eukaryota</taxon>
        <taxon>Viridiplantae</taxon>
        <taxon>Chlorophyta</taxon>
        <taxon>Chloropicophyceae</taxon>
        <taxon>Chloropicales</taxon>
        <taxon>Chloropicaceae</taxon>
        <taxon>Chloropicon</taxon>
    </lineage>
</organism>
<dbReference type="Pfam" id="PF18121">
    <property type="entry name" value="TFA2_Winged_2"/>
    <property type="match status" value="1"/>
</dbReference>